<evidence type="ECO:0000313" key="2">
    <source>
        <dbReference type="Proteomes" id="UP000321291"/>
    </source>
</evidence>
<dbReference type="OrthoDB" id="5419750at2"/>
<dbReference type="RefSeq" id="WP_146782662.1">
    <property type="nucleotide sequence ID" value="NZ_CP042434.1"/>
</dbReference>
<accession>A0A5B8VMF8</accession>
<sequence length="64" mass="7057">MASELLSNEGKGFYDKQDCELAAFSRLADQLHKLFPRLPICLHLDGLYANATVMKNASNMAGNI</sequence>
<name>A0A5B8VMF8_9BACT</name>
<organism evidence="1 2">
    <name type="scientific">Arachidicoccus ginsenosidivorans</name>
    <dbReference type="NCBI Taxonomy" id="496057"/>
    <lineage>
        <taxon>Bacteria</taxon>
        <taxon>Pseudomonadati</taxon>
        <taxon>Bacteroidota</taxon>
        <taxon>Chitinophagia</taxon>
        <taxon>Chitinophagales</taxon>
        <taxon>Chitinophagaceae</taxon>
        <taxon>Arachidicoccus</taxon>
    </lineage>
</organism>
<dbReference type="KEGG" id="agi:FSB73_12560"/>
<proteinExistence type="predicted"/>
<gene>
    <name evidence="1" type="ORF">FSB73_12560</name>
</gene>
<protein>
    <submittedName>
        <fullName evidence="1">Uncharacterized protein</fullName>
    </submittedName>
</protein>
<dbReference type="EMBL" id="CP042434">
    <property type="protein sequence ID" value="QEC72383.1"/>
    <property type="molecule type" value="Genomic_DNA"/>
</dbReference>
<dbReference type="Proteomes" id="UP000321291">
    <property type="component" value="Chromosome"/>
</dbReference>
<dbReference type="AlphaFoldDB" id="A0A5B8VMF8"/>
<keyword evidence="2" id="KW-1185">Reference proteome</keyword>
<evidence type="ECO:0000313" key="1">
    <source>
        <dbReference type="EMBL" id="QEC72383.1"/>
    </source>
</evidence>
<reference evidence="1 2" key="1">
    <citation type="journal article" date="2017" name="Int. J. Syst. Evol. Microbiol.">
        <title>Arachidicoccus ginsenosidivorans sp. nov., with ginsenoside-converting activity isolated from ginseng cultivating soil.</title>
        <authorList>
            <person name="Siddiqi M.Z."/>
            <person name="Aslam Z."/>
            <person name="Im W.T."/>
        </authorList>
    </citation>
    <scope>NUCLEOTIDE SEQUENCE [LARGE SCALE GENOMIC DNA]</scope>
    <source>
        <strain evidence="1 2">Gsoil 809</strain>
    </source>
</reference>